<dbReference type="GO" id="GO:0003677">
    <property type="term" value="F:DNA binding"/>
    <property type="evidence" value="ECO:0007669"/>
    <property type="project" value="InterPro"/>
</dbReference>
<dbReference type="Pfam" id="PF04471">
    <property type="entry name" value="Mrr_cat"/>
    <property type="match status" value="1"/>
</dbReference>
<dbReference type="InterPro" id="IPR007560">
    <property type="entry name" value="Restrct_endonuc_IV_Mrr"/>
</dbReference>
<dbReference type="AlphaFoldDB" id="A0A291DCR8"/>
<dbReference type="InterPro" id="IPR025745">
    <property type="entry name" value="Mrr-like_N_dom"/>
</dbReference>
<feature type="compositionally biased region" description="Polar residues" evidence="1">
    <location>
        <begin position="144"/>
        <end position="155"/>
    </location>
</feature>
<dbReference type="GO" id="GO:0015666">
    <property type="term" value="F:restriction endodeoxyribonuclease activity"/>
    <property type="evidence" value="ECO:0007669"/>
    <property type="project" value="TreeGrafter"/>
</dbReference>
<gene>
    <name evidence="2" type="ORF">CO690_00325</name>
</gene>
<evidence type="ECO:0000313" key="3">
    <source>
        <dbReference type="Proteomes" id="UP000218628"/>
    </source>
</evidence>
<evidence type="ECO:0000313" key="2">
    <source>
        <dbReference type="EMBL" id="ATF62193.1"/>
    </source>
</evidence>
<dbReference type="SUPFAM" id="SSF52980">
    <property type="entry name" value="Restriction endonuclease-like"/>
    <property type="match status" value="1"/>
</dbReference>
<dbReference type="InterPro" id="IPR011856">
    <property type="entry name" value="tRNA_endonuc-like_dom_sf"/>
</dbReference>
<sequence length="329" mass="35967">MTAQSPNHIQVVVPKFYEFIPAILNYLADGRERSNKEIYAAVAKRSALSPDQMKELMSNGRRLVYVDRISWGLTYLKQWGAVESPGRGRQKISDKGKKLTAQYPQGLPSEIVAEIVRSVKSNSASETPTQLSKSGAKNIAPNVAHSTSEPTNVDENTPQELIDESIAQLESALVHDILERVRSISPNAFEQLVIDVLLAMGYGGAEERGIVTQASRDGGIDGVIDQDALGLSKIYVQAKRYGEKNTVGRPAIQEFVGAVHAEGTQGVFITSSSFTTDARDFAKKLSGSTSVVLVDGDQLARLMVKYGIGVQVERTYTIKRIDEDFFDEA</sequence>
<dbReference type="RefSeq" id="WP_096740578.1">
    <property type="nucleotide sequence ID" value="NZ_CP023510.1"/>
</dbReference>
<protein>
    <submittedName>
        <fullName evidence="2">Restriction endonuclease</fullName>
    </submittedName>
</protein>
<dbReference type="EMBL" id="CP023510">
    <property type="protein sequence ID" value="ATF62193.1"/>
    <property type="molecule type" value="Genomic_DNA"/>
</dbReference>
<accession>A0A291DCR8</accession>
<dbReference type="InterPro" id="IPR011335">
    <property type="entry name" value="Restrct_endonuc-II-like"/>
</dbReference>
<feature type="compositionally biased region" description="Polar residues" evidence="1">
    <location>
        <begin position="123"/>
        <end position="135"/>
    </location>
</feature>
<dbReference type="Pfam" id="PF14338">
    <property type="entry name" value="Mrr_N"/>
    <property type="match status" value="1"/>
</dbReference>
<reference evidence="3" key="1">
    <citation type="submission" date="2017-09" db="EMBL/GenBank/DDBJ databases">
        <title>FDA dAtabase for Regulatory Grade micrObial Sequences (FDA-ARGOS): Supporting development and validation of Infectious Disease Dx tests.</title>
        <authorList>
            <person name="Minogue T."/>
            <person name="Wolcott M."/>
            <person name="Wasieloski L."/>
            <person name="Aguilar W."/>
            <person name="Moore D."/>
            <person name="Tallon L."/>
            <person name="Sadzewicz L."/>
            <person name="Ott S."/>
            <person name="Zhao X."/>
            <person name="Nagaraj S."/>
            <person name="Vavikolanu K."/>
            <person name="Aluvathingal J."/>
            <person name="Nadendla S."/>
            <person name="Sichtig H."/>
        </authorList>
    </citation>
    <scope>NUCLEOTIDE SEQUENCE [LARGE SCALE GENOMIC DNA]</scope>
    <source>
        <strain evidence="3">FDAARGOS_369</strain>
    </source>
</reference>
<dbReference type="Proteomes" id="UP000218628">
    <property type="component" value="Chromosome"/>
</dbReference>
<dbReference type="InterPro" id="IPR052906">
    <property type="entry name" value="Type_IV_Methyl-Rstrct_Enzyme"/>
</dbReference>
<dbReference type="PROSITE" id="PS50890">
    <property type="entry name" value="PUA"/>
    <property type="match status" value="1"/>
</dbReference>
<dbReference type="REBASE" id="222073">
    <property type="entry name" value="Rmu369MrrP"/>
</dbReference>
<dbReference type="PANTHER" id="PTHR30015:SF7">
    <property type="entry name" value="TYPE IV METHYL-DIRECTED RESTRICTION ENZYME ECOKMRR"/>
    <property type="match status" value="1"/>
</dbReference>
<dbReference type="Gene3D" id="3.40.1350.10">
    <property type="match status" value="1"/>
</dbReference>
<keyword evidence="2" id="KW-0255">Endonuclease</keyword>
<feature type="region of interest" description="Disordered" evidence="1">
    <location>
        <begin position="123"/>
        <end position="155"/>
    </location>
</feature>
<keyword evidence="2" id="KW-0540">Nuclease</keyword>
<organism evidence="2 3">
    <name type="scientific">Rothia mucilaginosa</name>
    <dbReference type="NCBI Taxonomy" id="43675"/>
    <lineage>
        <taxon>Bacteria</taxon>
        <taxon>Bacillati</taxon>
        <taxon>Actinomycetota</taxon>
        <taxon>Actinomycetes</taxon>
        <taxon>Micrococcales</taxon>
        <taxon>Micrococcaceae</taxon>
        <taxon>Rothia</taxon>
    </lineage>
</organism>
<dbReference type="GO" id="GO:0009307">
    <property type="term" value="P:DNA restriction-modification system"/>
    <property type="evidence" value="ECO:0007669"/>
    <property type="project" value="InterPro"/>
</dbReference>
<proteinExistence type="predicted"/>
<dbReference type="PANTHER" id="PTHR30015">
    <property type="entry name" value="MRR RESTRICTION SYSTEM PROTEIN"/>
    <property type="match status" value="1"/>
</dbReference>
<evidence type="ECO:0000256" key="1">
    <source>
        <dbReference type="SAM" id="MobiDB-lite"/>
    </source>
</evidence>
<name>A0A291DCR8_9MICC</name>
<keyword evidence="2" id="KW-0378">Hydrolase</keyword>